<evidence type="ECO:0000313" key="5">
    <source>
        <dbReference type="Proteomes" id="UP001146468"/>
    </source>
</evidence>
<dbReference type="InterPro" id="IPR012338">
    <property type="entry name" value="Beta-lactam/transpept-like"/>
</dbReference>
<keyword evidence="5" id="KW-1185">Reference proteome</keyword>
<organism evidence="4 5">
    <name type="scientific">Corynebacterium meitnerae</name>
    <dbReference type="NCBI Taxonomy" id="2913498"/>
    <lineage>
        <taxon>Bacteria</taxon>
        <taxon>Bacillati</taxon>
        <taxon>Actinomycetota</taxon>
        <taxon>Actinomycetes</taxon>
        <taxon>Mycobacteriales</taxon>
        <taxon>Corynebacteriaceae</taxon>
        <taxon>Corynebacterium</taxon>
    </lineage>
</organism>
<dbReference type="GO" id="GO:0009002">
    <property type="term" value="F:serine-type D-Ala-D-Ala carboxypeptidase activity"/>
    <property type="evidence" value="ECO:0007669"/>
    <property type="project" value="UniProtKB-EC"/>
</dbReference>
<evidence type="ECO:0000313" key="4">
    <source>
        <dbReference type="EMBL" id="MCZ9294896.1"/>
    </source>
</evidence>
<dbReference type="SUPFAM" id="SSF56601">
    <property type="entry name" value="beta-lactamase/transpeptidase-like"/>
    <property type="match status" value="1"/>
</dbReference>
<proteinExistence type="inferred from homology"/>
<dbReference type="NCBIfam" id="TIGR00666">
    <property type="entry name" value="PBP4"/>
    <property type="match status" value="1"/>
</dbReference>
<comment type="similarity">
    <text evidence="1">Belongs to the peptidase S13 family.</text>
</comment>
<sequence>MTKRTKGTNQTKRVWPWAVGTVAAVAVAGVAGTGIWVQQELGELDHGASFSMAQPGDLLIEPASAEPVDRAALKEALRAQAANPELGTLHVRVSDAQGTVFEQNANEPLQPASATKLLTAAAALYTLEPDATIKTQVVREGDALTIKAAGDVWLSPKLIDDLAHATGPASAVYVDTSAWPEDTFMQGWDPEDVDGGFVAPLEPVMIHGGRLNGEVDGDVPRSHTPALDVAQALADRVGASTVAVGRAPAEAEVVAEVESPPLMERLRWMMKDSDNVMAEAIGREVARARGGMSPQATLDTLTEHGFDVSGVTLIDSSGLSRDDLIPPRLLDDVLLRATSPSTGELRDLLSTLAVAGGDGTLVDRYGDLSGKGWVRAKTGTLTGTSALVGTVTSKVGNVYTFAMISNDSDILTARARLDEIASTLREY</sequence>
<name>A0A9X3LVC6_9CORY</name>
<dbReference type="Proteomes" id="UP001146468">
    <property type="component" value="Unassembled WGS sequence"/>
</dbReference>
<keyword evidence="4" id="KW-0121">Carboxypeptidase</keyword>
<dbReference type="EMBL" id="JAKMUS010000024">
    <property type="protein sequence ID" value="MCZ9294896.1"/>
    <property type="molecule type" value="Genomic_DNA"/>
</dbReference>
<dbReference type="PANTHER" id="PTHR30023">
    <property type="entry name" value="D-ALANYL-D-ALANINE CARBOXYPEPTIDASE"/>
    <property type="match status" value="1"/>
</dbReference>
<keyword evidence="4" id="KW-0645">Protease</keyword>
<evidence type="ECO:0000256" key="3">
    <source>
        <dbReference type="SAM" id="Phobius"/>
    </source>
</evidence>
<dbReference type="Pfam" id="PF02113">
    <property type="entry name" value="Peptidase_S13"/>
    <property type="match status" value="2"/>
</dbReference>
<gene>
    <name evidence="4" type="primary">dacB</name>
    <name evidence="4" type="ORF">L8U60_10430</name>
</gene>
<evidence type="ECO:0000256" key="2">
    <source>
        <dbReference type="ARBA" id="ARBA00022801"/>
    </source>
</evidence>
<dbReference type="EC" id="3.4.16.4" evidence="4"/>
<keyword evidence="3" id="KW-0472">Membrane</keyword>
<feature type="transmembrane region" description="Helical" evidence="3">
    <location>
        <begin position="14"/>
        <end position="37"/>
    </location>
</feature>
<dbReference type="AlphaFoldDB" id="A0A9X3LVC6"/>
<keyword evidence="3" id="KW-0812">Transmembrane</keyword>
<dbReference type="GO" id="GO:0006508">
    <property type="term" value="P:proteolysis"/>
    <property type="evidence" value="ECO:0007669"/>
    <property type="project" value="InterPro"/>
</dbReference>
<dbReference type="RefSeq" id="WP_269966314.1">
    <property type="nucleotide sequence ID" value="NZ_JAKMUS010000024.1"/>
</dbReference>
<dbReference type="PANTHER" id="PTHR30023:SF0">
    <property type="entry name" value="PENICILLIN-SENSITIVE CARBOXYPEPTIDASE A"/>
    <property type="match status" value="1"/>
</dbReference>
<evidence type="ECO:0000256" key="1">
    <source>
        <dbReference type="ARBA" id="ARBA00006096"/>
    </source>
</evidence>
<dbReference type="PRINTS" id="PR00922">
    <property type="entry name" value="DADACBPTASE3"/>
</dbReference>
<keyword evidence="3" id="KW-1133">Transmembrane helix</keyword>
<protein>
    <submittedName>
        <fullName evidence="4">D-alanyl-D-alanine carboxypeptidase/D-alanyl-D-alanine-endopeptidase</fullName>
        <ecNumber evidence="4">3.4.16.4</ecNumber>
    </submittedName>
</protein>
<keyword evidence="2 4" id="KW-0378">Hydrolase</keyword>
<reference evidence="4" key="1">
    <citation type="submission" date="2022-02" db="EMBL/GenBank/DDBJ databases">
        <title>Corynebacterium sp. from urogenital microbiome.</title>
        <authorList>
            <person name="Cappelli E.A."/>
            <person name="Ribeiro T.G."/>
            <person name="Peixe L."/>
        </authorList>
    </citation>
    <scope>NUCLEOTIDE SEQUENCE</scope>
    <source>
        <strain evidence="4">C8Ua_172</strain>
    </source>
</reference>
<dbReference type="InterPro" id="IPR000667">
    <property type="entry name" value="Peptidase_S13"/>
</dbReference>
<accession>A0A9X3LVC6</accession>
<comment type="caution">
    <text evidence="4">The sequence shown here is derived from an EMBL/GenBank/DDBJ whole genome shotgun (WGS) entry which is preliminary data.</text>
</comment>
<dbReference type="Gene3D" id="3.40.710.10">
    <property type="entry name" value="DD-peptidase/beta-lactamase superfamily"/>
    <property type="match status" value="2"/>
</dbReference>
<dbReference type="GO" id="GO:0000270">
    <property type="term" value="P:peptidoglycan metabolic process"/>
    <property type="evidence" value="ECO:0007669"/>
    <property type="project" value="TreeGrafter"/>
</dbReference>